<dbReference type="Proteomes" id="UP000681967">
    <property type="component" value="Unassembled WGS sequence"/>
</dbReference>
<dbReference type="EMBL" id="CAJOBI010012167">
    <property type="protein sequence ID" value="CAF4163625.1"/>
    <property type="molecule type" value="Genomic_DNA"/>
</dbReference>
<accession>A0A8S3H442</accession>
<dbReference type="AlphaFoldDB" id="A0A8S3H442"/>
<evidence type="ECO:0000313" key="1">
    <source>
        <dbReference type="EMBL" id="CAF4163625.1"/>
    </source>
</evidence>
<dbReference type="EMBL" id="CAJOBJ010327273">
    <property type="protein sequence ID" value="CAF5177158.1"/>
    <property type="molecule type" value="Genomic_DNA"/>
</dbReference>
<comment type="caution">
    <text evidence="3">The sequence shown here is derived from an EMBL/GenBank/DDBJ whole genome shotgun (WGS) entry which is preliminary data.</text>
</comment>
<name>A0A8S3H442_9BILA</name>
<reference evidence="3" key="1">
    <citation type="submission" date="2021-02" db="EMBL/GenBank/DDBJ databases">
        <authorList>
            <person name="Nowell W R."/>
        </authorList>
    </citation>
    <scope>NUCLEOTIDE SEQUENCE</scope>
</reference>
<organism evidence="3 4">
    <name type="scientific">Rotaria magnacalcarata</name>
    <dbReference type="NCBI Taxonomy" id="392030"/>
    <lineage>
        <taxon>Eukaryota</taxon>
        <taxon>Metazoa</taxon>
        <taxon>Spiralia</taxon>
        <taxon>Gnathifera</taxon>
        <taxon>Rotifera</taxon>
        <taxon>Eurotatoria</taxon>
        <taxon>Bdelloidea</taxon>
        <taxon>Philodinida</taxon>
        <taxon>Philodinidae</taxon>
        <taxon>Rotaria</taxon>
    </lineage>
</organism>
<gene>
    <name evidence="2" type="ORF">BYL167_LOCUS62469</name>
    <name evidence="3" type="ORF">GIL414_LOCUS68079</name>
    <name evidence="1" type="ORF">SMN809_LOCUS20290</name>
</gene>
<dbReference type="Proteomes" id="UP000676336">
    <property type="component" value="Unassembled WGS sequence"/>
</dbReference>
<dbReference type="Proteomes" id="UP000681720">
    <property type="component" value="Unassembled WGS sequence"/>
</dbReference>
<protein>
    <submittedName>
        <fullName evidence="3">Uncharacterized protein</fullName>
    </submittedName>
</protein>
<dbReference type="EMBL" id="CAJOBH010234664">
    <property type="protein sequence ID" value="CAF5085575.1"/>
    <property type="molecule type" value="Genomic_DNA"/>
</dbReference>
<evidence type="ECO:0000313" key="3">
    <source>
        <dbReference type="EMBL" id="CAF5177158.1"/>
    </source>
</evidence>
<evidence type="ECO:0000313" key="2">
    <source>
        <dbReference type="EMBL" id="CAF5085575.1"/>
    </source>
</evidence>
<sequence length="51" mass="5794">MRNNEKPKLHENIKQEIRSLLISSPKTKYGGLTGSLLYSDYKTLNCGKEVP</sequence>
<proteinExistence type="predicted"/>
<evidence type="ECO:0000313" key="4">
    <source>
        <dbReference type="Proteomes" id="UP000681720"/>
    </source>
</evidence>
<feature type="non-terminal residue" evidence="3">
    <location>
        <position position="51"/>
    </location>
</feature>